<dbReference type="Pfam" id="PF01555">
    <property type="entry name" value="N6_N4_Mtase"/>
    <property type="match status" value="1"/>
</dbReference>
<dbReference type="GO" id="GO:0003677">
    <property type="term" value="F:DNA binding"/>
    <property type="evidence" value="ECO:0007669"/>
    <property type="project" value="UniProtKB-KW"/>
</dbReference>
<evidence type="ECO:0000256" key="9">
    <source>
        <dbReference type="SAM" id="MobiDB-lite"/>
    </source>
</evidence>
<gene>
    <name evidence="12" type="ORF">MM415A00243_0004</name>
    <name evidence="11" type="ORF">MM415B00422_0004</name>
</gene>
<dbReference type="InterPro" id="IPR002941">
    <property type="entry name" value="DNA_methylase_N4/N6"/>
</dbReference>
<evidence type="ECO:0000256" key="4">
    <source>
        <dbReference type="ARBA" id="ARBA00022679"/>
    </source>
</evidence>
<name>A0A6M3J8F3_9ZZZZ</name>
<dbReference type="InterPro" id="IPR017985">
    <property type="entry name" value="MeTrfase_CN4_CS"/>
</dbReference>
<dbReference type="GO" id="GO:0032259">
    <property type="term" value="P:methylation"/>
    <property type="evidence" value="ECO:0007669"/>
    <property type="project" value="UniProtKB-KW"/>
</dbReference>
<feature type="domain" description="DNA methylase N-4/N-6" evidence="10">
    <location>
        <begin position="21"/>
        <end position="299"/>
    </location>
</feature>
<evidence type="ECO:0000256" key="1">
    <source>
        <dbReference type="ARBA" id="ARBA00010203"/>
    </source>
</evidence>
<dbReference type="PRINTS" id="PR00508">
    <property type="entry name" value="S21N4MTFRASE"/>
</dbReference>
<dbReference type="GO" id="GO:0008170">
    <property type="term" value="F:N-methyltransferase activity"/>
    <property type="evidence" value="ECO:0007669"/>
    <property type="project" value="InterPro"/>
</dbReference>
<dbReference type="GO" id="GO:0015667">
    <property type="term" value="F:site-specific DNA-methyltransferase (cytosine-N4-specific) activity"/>
    <property type="evidence" value="ECO:0007669"/>
    <property type="project" value="UniProtKB-EC"/>
</dbReference>
<comment type="similarity">
    <text evidence="1">Belongs to the N(4)/N(6)-methyltransferase family. N(4) subfamily.</text>
</comment>
<dbReference type="Gene3D" id="3.40.50.150">
    <property type="entry name" value="Vaccinia Virus protein VP39"/>
    <property type="match status" value="1"/>
</dbReference>
<dbReference type="GO" id="GO:0009307">
    <property type="term" value="P:DNA restriction-modification system"/>
    <property type="evidence" value="ECO:0007669"/>
    <property type="project" value="UniProtKB-KW"/>
</dbReference>
<keyword evidence="5" id="KW-0949">S-adenosyl-L-methionine</keyword>
<dbReference type="InterPro" id="IPR029063">
    <property type="entry name" value="SAM-dependent_MTases_sf"/>
</dbReference>
<dbReference type="EMBL" id="MT142521">
    <property type="protein sequence ID" value="QJA83942.1"/>
    <property type="molecule type" value="Genomic_DNA"/>
</dbReference>
<evidence type="ECO:0000256" key="6">
    <source>
        <dbReference type="ARBA" id="ARBA00022747"/>
    </source>
</evidence>
<organism evidence="11">
    <name type="scientific">viral metagenome</name>
    <dbReference type="NCBI Taxonomy" id="1070528"/>
    <lineage>
        <taxon>unclassified sequences</taxon>
        <taxon>metagenomes</taxon>
        <taxon>organismal metagenomes</taxon>
    </lineage>
</organism>
<accession>A0A6M3J8F3</accession>
<keyword evidence="4 11" id="KW-0808">Transferase</keyword>
<reference evidence="11" key="1">
    <citation type="submission" date="2020-03" db="EMBL/GenBank/DDBJ databases">
        <title>The deep terrestrial virosphere.</title>
        <authorList>
            <person name="Holmfeldt K."/>
            <person name="Nilsson E."/>
            <person name="Simone D."/>
            <person name="Lopez-Fernandez M."/>
            <person name="Wu X."/>
            <person name="de Brujin I."/>
            <person name="Lundin D."/>
            <person name="Andersson A."/>
            <person name="Bertilsson S."/>
            <person name="Dopson M."/>
        </authorList>
    </citation>
    <scope>NUCLEOTIDE SEQUENCE</scope>
    <source>
        <strain evidence="12">MM415A00243</strain>
        <strain evidence="11">MM415B00422</strain>
    </source>
</reference>
<evidence type="ECO:0000256" key="5">
    <source>
        <dbReference type="ARBA" id="ARBA00022691"/>
    </source>
</evidence>
<keyword evidence="3 11" id="KW-0489">Methyltransferase</keyword>
<dbReference type="InterPro" id="IPR001091">
    <property type="entry name" value="RM_Methyltransferase"/>
</dbReference>
<evidence type="ECO:0000313" key="11">
    <source>
        <dbReference type="EMBL" id="QJA65242.1"/>
    </source>
</evidence>
<evidence type="ECO:0000256" key="2">
    <source>
        <dbReference type="ARBA" id="ARBA00012185"/>
    </source>
</evidence>
<evidence type="ECO:0000256" key="8">
    <source>
        <dbReference type="ARBA" id="ARBA00049120"/>
    </source>
</evidence>
<proteinExistence type="inferred from homology"/>
<evidence type="ECO:0000259" key="10">
    <source>
        <dbReference type="Pfam" id="PF01555"/>
    </source>
</evidence>
<comment type="catalytic activity">
    <reaction evidence="8">
        <text>a 2'-deoxycytidine in DNA + S-adenosyl-L-methionine = an N(4)-methyl-2'-deoxycytidine in DNA + S-adenosyl-L-homocysteine + H(+)</text>
        <dbReference type="Rhea" id="RHEA:16857"/>
        <dbReference type="Rhea" id="RHEA-COMP:11369"/>
        <dbReference type="Rhea" id="RHEA-COMP:13674"/>
        <dbReference type="ChEBI" id="CHEBI:15378"/>
        <dbReference type="ChEBI" id="CHEBI:57856"/>
        <dbReference type="ChEBI" id="CHEBI:59789"/>
        <dbReference type="ChEBI" id="CHEBI:85452"/>
        <dbReference type="ChEBI" id="CHEBI:137933"/>
        <dbReference type="EC" id="2.1.1.113"/>
    </reaction>
</comment>
<feature type="region of interest" description="Disordered" evidence="9">
    <location>
        <begin position="202"/>
        <end position="224"/>
    </location>
</feature>
<dbReference type="EC" id="2.1.1.113" evidence="2"/>
<dbReference type="EMBL" id="MT141535">
    <property type="protein sequence ID" value="QJA65242.1"/>
    <property type="molecule type" value="Genomic_DNA"/>
</dbReference>
<evidence type="ECO:0000313" key="12">
    <source>
        <dbReference type="EMBL" id="QJA83942.1"/>
    </source>
</evidence>
<protein>
    <recommendedName>
        <fullName evidence="2">site-specific DNA-methyltransferase (cytosine-N(4)-specific)</fullName>
        <ecNumber evidence="2">2.1.1.113</ecNumber>
    </recommendedName>
</protein>
<keyword evidence="7" id="KW-0238">DNA-binding</keyword>
<evidence type="ECO:0000256" key="3">
    <source>
        <dbReference type="ARBA" id="ARBA00022603"/>
    </source>
</evidence>
<sequence>MGYVIGDVLDVLEDQPDGAFSCCVTSPPYWGLRDYGHDGQIGLEQTPEEYVARMVEVFGEVRRVLRDDGTLWLNLGDSYAASAGSHRAYKPHLAGSDDLNVPRRFPPPSGLKPKDLVGIPWRVAFALQADGWYLRSDIIWHKPNPMPESVTDRPTKAHEYVFLLSKSARYYYDADAVREPMAPSYAERYAYSFGGQKNEHLTAEDAHGPGSRTHPIGDRVPGTGRNKRTVWTVATAPFSGAHFACFPPALIKPCVMAGCPEGGVVLDPFFGSGTTGMVAESLGRGWFGIELNPDYEPLIRQRTAQVGLLGRNRGGLT</sequence>
<dbReference type="AlphaFoldDB" id="A0A6M3J8F3"/>
<dbReference type="PROSITE" id="PS00093">
    <property type="entry name" value="N4_MTASE"/>
    <property type="match status" value="1"/>
</dbReference>
<keyword evidence="6" id="KW-0680">Restriction system</keyword>
<evidence type="ECO:0000256" key="7">
    <source>
        <dbReference type="ARBA" id="ARBA00023125"/>
    </source>
</evidence>
<dbReference type="SUPFAM" id="SSF53335">
    <property type="entry name" value="S-adenosyl-L-methionine-dependent methyltransferases"/>
    <property type="match status" value="1"/>
</dbReference>